<keyword evidence="4" id="KW-0732">Signal</keyword>
<comment type="subcellular location">
    <subcellularLocation>
        <location evidence="1">Membrane</location>
        <topology evidence="1">Multi-pass membrane protein</topology>
    </subcellularLocation>
</comment>
<dbReference type="InterPro" id="IPR036734">
    <property type="entry name" value="Neur_chan_lig-bd_sf"/>
</dbReference>
<dbReference type="EMBL" id="CATQJA010002662">
    <property type="protein sequence ID" value="CAJ0581166.1"/>
    <property type="molecule type" value="Genomic_DNA"/>
</dbReference>
<feature type="signal peptide" evidence="4">
    <location>
        <begin position="1"/>
        <end position="16"/>
    </location>
</feature>
<evidence type="ECO:0000256" key="2">
    <source>
        <dbReference type="ARBA" id="ARBA00023136"/>
    </source>
</evidence>
<feature type="chain" id="PRO_5041290227" description="Neurotransmitter-gated ion-channel ligand-binding domain-containing protein" evidence="4">
    <location>
        <begin position="17"/>
        <end position="413"/>
    </location>
</feature>
<dbReference type="Gene3D" id="2.70.170.10">
    <property type="entry name" value="Neurotransmitter-gated ion-channel ligand-binding domain"/>
    <property type="match status" value="1"/>
</dbReference>
<evidence type="ECO:0000313" key="7">
    <source>
        <dbReference type="Proteomes" id="UP001177023"/>
    </source>
</evidence>
<feature type="non-terminal residue" evidence="6">
    <location>
        <position position="413"/>
    </location>
</feature>
<protein>
    <recommendedName>
        <fullName evidence="5">Neurotransmitter-gated ion-channel ligand-binding domain-containing protein</fullName>
    </recommendedName>
</protein>
<gene>
    <name evidence="6" type="ORF">MSPICULIGERA_LOCUS19333</name>
</gene>
<keyword evidence="3" id="KW-0812">Transmembrane</keyword>
<evidence type="ECO:0000259" key="5">
    <source>
        <dbReference type="Pfam" id="PF02931"/>
    </source>
</evidence>
<reference evidence="6" key="1">
    <citation type="submission" date="2023-06" db="EMBL/GenBank/DDBJ databases">
        <authorList>
            <person name="Delattre M."/>
        </authorList>
    </citation>
    <scope>NUCLEOTIDE SEQUENCE</scope>
    <source>
        <strain evidence="6">AF72</strain>
    </source>
</reference>
<feature type="domain" description="Neurotransmitter-gated ion-channel ligand-binding" evidence="5">
    <location>
        <begin position="45"/>
        <end position="195"/>
    </location>
</feature>
<proteinExistence type="predicted"/>
<dbReference type="InterPro" id="IPR006201">
    <property type="entry name" value="Neur_channel"/>
</dbReference>
<feature type="transmembrane region" description="Helical" evidence="3">
    <location>
        <begin position="385"/>
        <end position="411"/>
    </location>
</feature>
<evidence type="ECO:0000256" key="3">
    <source>
        <dbReference type="SAM" id="Phobius"/>
    </source>
</evidence>
<keyword evidence="2 3" id="KW-0472">Membrane</keyword>
<keyword evidence="7" id="KW-1185">Reference proteome</keyword>
<evidence type="ECO:0000256" key="4">
    <source>
        <dbReference type="SAM" id="SignalP"/>
    </source>
</evidence>
<dbReference type="InterPro" id="IPR018000">
    <property type="entry name" value="Neurotransmitter_ion_chnl_CS"/>
</dbReference>
<evidence type="ECO:0000313" key="6">
    <source>
        <dbReference type="EMBL" id="CAJ0581166.1"/>
    </source>
</evidence>
<comment type="caution">
    <text evidence="6">The sequence shown here is derived from an EMBL/GenBank/DDBJ whole genome shotgun (WGS) entry which is preliminary data.</text>
</comment>
<feature type="transmembrane region" description="Helical" evidence="3">
    <location>
        <begin position="303"/>
        <end position="322"/>
    </location>
</feature>
<dbReference type="AlphaFoldDB" id="A0AA36D5M9"/>
<sequence>MPKWILLCLFFSNTSGFAGEETDTEEMEADAEKTYNATYSEELSRLETQLFAKYERNRRPVKNQSVPIDVQLHFHVIHATVDEKVGTMNFNGHLYMTWRDEFLGWDPLKYNGVKQFNTKKWSIWTPQLRAHNSASGAASSWDISKIAHVLINSKGENAAQVEVYPSMSMKVTCDFDFTDFPDDIQECTVRVFSFDRLNLVNLRFYGNLPASLSLGWGDQASKNKIGNWQFLGSKNVIEYYDAGNYSTVMPPAERWQNAWAVLRTTFKVKRHAALFGAIFKLPSYLFIYVVAIVCLLPNIRQALLLSASMFGIQTLFLHDFVMKVPSTAGQLPSCLKYYQFAMQYNGLMMIYHFALLWGPPAVIPPFLATKELITKNYHENLKDRILGLASAFRSHLALFTLIIHHLSWLILVL</sequence>
<feature type="transmembrane region" description="Helical" evidence="3">
    <location>
        <begin position="342"/>
        <end position="364"/>
    </location>
</feature>
<name>A0AA36D5M9_9BILA</name>
<organism evidence="6 7">
    <name type="scientific">Mesorhabditis spiculigera</name>
    <dbReference type="NCBI Taxonomy" id="96644"/>
    <lineage>
        <taxon>Eukaryota</taxon>
        <taxon>Metazoa</taxon>
        <taxon>Ecdysozoa</taxon>
        <taxon>Nematoda</taxon>
        <taxon>Chromadorea</taxon>
        <taxon>Rhabditida</taxon>
        <taxon>Rhabditina</taxon>
        <taxon>Rhabditomorpha</taxon>
        <taxon>Rhabditoidea</taxon>
        <taxon>Rhabditidae</taxon>
        <taxon>Mesorhabditinae</taxon>
        <taxon>Mesorhabditis</taxon>
    </lineage>
</organism>
<dbReference type="PANTHER" id="PTHR18945">
    <property type="entry name" value="NEUROTRANSMITTER GATED ION CHANNEL"/>
    <property type="match status" value="1"/>
</dbReference>
<dbReference type="GO" id="GO:0016020">
    <property type="term" value="C:membrane"/>
    <property type="evidence" value="ECO:0007669"/>
    <property type="project" value="UniProtKB-SubCell"/>
</dbReference>
<dbReference type="SUPFAM" id="SSF63712">
    <property type="entry name" value="Nicotinic receptor ligand binding domain-like"/>
    <property type="match status" value="1"/>
</dbReference>
<dbReference type="InterPro" id="IPR006202">
    <property type="entry name" value="Neur_chan_lig-bd"/>
</dbReference>
<accession>A0AA36D5M9</accession>
<dbReference type="PROSITE" id="PS00236">
    <property type="entry name" value="NEUROTR_ION_CHANNEL"/>
    <property type="match status" value="1"/>
</dbReference>
<keyword evidence="3" id="KW-1133">Transmembrane helix</keyword>
<dbReference type="Pfam" id="PF02931">
    <property type="entry name" value="Neur_chan_LBD"/>
    <property type="match status" value="1"/>
</dbReference>
<dbReference type="Proteomes" id="UP001177023">
    <property type="component" value="Unassembled WGS sequence"/>
</dbReference>
<evidence type="ECO:0000256" key="1">
    <source>
        <dbReference type="ARBA" id="ARBA00004141"/>
    </source>
</evidence>
<feature type="transmembrane region" description="Helical" evidence="3">
    <location>
        <begin position="272"/>
        <end position="296"/>
    </location>
</feature>
<dbReference type="GO" id="GO:0005230">
    <property type="term" value="F:extracellular ligand-gated monoatomic ion channel activity"/>
    <property type="evidence" value="ECO:0007669"/>
    <property type="project" value="InterPro"/>
</dbReference>
<dbReference type="GO" id="GO:0004888">
    <property type="term" value="F:transmembrane signaling receptor activity"/>
    <property type="evidence" value="ECO:0007669"/>
    <property type="project" value="InterPro"/>
</dbReference>